<sequence length="112" mass="13378">MVSKTARGKNLKGKKKRNIKKITKAISNKKVKNEQEVVLQNSSNSEFEINNSYIHYPYDSYYNTYDVIYIDYTQNYNDEFFTNIESSENTYQAQDYIDCQYIPQEFDVQSEY</sequence>
<dbReference type="AlphaFoldDB" id="A0A1X0Q6U7"/>
<gene>
    <name evidence="1" type="ORF">HERIO_2455</name>
</gene>
<dbReference type="Proteomes" id="UP000192356">
    <property type="component" value="Unassembled WGS sequence"/>
</dbReference>
<organism evidence="1 2">
    <name type="scientific">Hepatospora eriocheir</name>
    <dbReference type="NCBI Taxonomy" id="1081669"/>
    <lineage>
        <taxon>Eukaryota</taxon>
        <taxon>Fungi</taxon>
        <taxon>Fungi incertae sedis</taxon>
        <taxon>Microsporidia</taxon>
        <taxon>Hepatosporidae</taxon>
        <taxon>Hepatospora</taxon>
    </lineage>
</organism>
<evidence type="ECO:0000313" key="1">
    <source>
        <dbReference type="EMBL" id="ORD95491.1"/>
    </source>
</evidence>
<accession>A0A1X0Q6U7</accession>
<keyword evidence="2" id="KW-1185">Reference proteome</keyword>
<protein>
    <submittedName>
        <fullName evidence="1">Uncharacterized protein</fullName>
    </submittedName>
</protein>
<reference evidence="1 2" key="1">
    <citation type="journal article" date="2017" name="Environ. Microbiol.">
        <title>Decay of the glycolytic pathway and adaptation to intranuclear parasitism within Enterocytozoonidae microsporidia.</title>
        <authorList>
            <person name="Wiredu Boakye D."/>
            <person name="Jaroenlak P."/>
            <person name="Prachumwat A."/>
            <person name="Williams T.A."/>
            <person name="Bateman K.S."/>
            <person name="Itsathitphaisarn O."/>
            <person name="Sritunyalucksana K."/>
            <person name="Paszkiewicz K.H."/>
            <person name="Moore K.A."/>
            <person name="Stentiford G.D."/>
            <person name="Williams B.A."/>
        </authorList>
    </citation>
    <scope>NUCLEOTIDE SEQUENCE [LARGE SCALE GENOMIC DNA]</scope>
    <source>
        <strain evidence="1 2">GB1</strain>
    </source>
</reference>
<dbReference type="VEuPathDB" id="MicrosporidiaDB:A0H76_2078"/>
<proteinExistence type="predicted"/>
<name>A0A1X0Q6U7_9MICR</name>
<dbReference type="EMBL" id="LVKB01000288">
    <property type="protein sequence ID" value="ORD95491.1"/>
    <property type="molecule type" value="Genomic_DNA"/>
</dbReference>
<dbReference type="VEuPathDB" id="MicrosporidiaDB:HERIO_2455"/>
<comment type="caution">
    <text evidence="1">The sequence shown here is derived from an EMBL/GenBank/DDBJ whole genome shotgun (WGS) entry which is preliminary data.</text>
</comment>
<evidence type="ECO:0000313" key="2">
    <source>
        <dbReference type="Proteomes" id="UP000192356"/>
    </source>
</evidence>